<feature type="region of interest" description="Disordered" evidence="14">
    <location>
        <begin position="1"/>
        <end position="51"/>
    </location>
</feature>
<evidence type="ECO:0000256" key="13">
    <source>
        <dbReference type="ARBA" id="ARBA00023136"/>
    </source>
</evidence>
<dbReference type="GO" id="GO:0005506">
    <property type="term" value="F:iron ion binding"/>
    <property type="evidence" value="ECO:0007669"/>
    <property type="project" value="InterPro"/>
</dbReference>
<evidence type="ECO:0000256" key="11">
    <source>
        <dbReference type="ARBA" id="ARBA00023004"/>
    </source>
</evidence>
<dbReference type="GO" id="GO:0016705">
    <property type="term" value="F:oxidoreductase activity, acting on paired donors, with incorporation or reduction of molecular oxygen"/>
    <property type="evidence" value="ECO:0007669"/>
    <property type="project" value="InterPro"/>
</dbReference>
<comment type="function">
    <text evidence="2">May be involved in the metabolism of insect hormones and in the breakdown of synthetic insecticides.</text>
</comment>
<keyword evidence="12" id="KW-0503">Monooxygenase</keyword>
<dbReference type="GO" id="GO:0020037">
    <property type="term" value="F:heme binding"/>
    <property type="evidence" value="ECO:0007669"/>
    <property type="project" value="InterPro"/>
</dbReference>
<protein>
    <submittedName>
        <fullName evidence="15">Cytochrome P450 4C1</fullName>
    </submittedName>
</protein>
<evidence type="ECO:0000256" key="8">
    <source>
        <dbReference type="ARBA" id="ARBA00022824"/>
    </source>
</evidence>
<name>A0A4C1UBB7_EUMVA</name>
<evidence type="ECO:0000256" key="10">
    <source>
        <dbReference type="ARBA" id="ARBA00023002"/>
    </source>
</evidence>
<dbReference type="Gene3D" id="1.10.630.10">
    <property type="entry name" value="Cytochrome P450"/>
    <property type="match status" value="1"/>
</dbReference>
<dbReference type="InterPro" id="IPR001128">
    <property type="entry name" value="Cyt_P450"/>
</dbReference>
<reference evidence="15 16" key="1">
    <citation type="journal article" date="2019" name="Commun. Biol.">
        <title>The bagworm genome reveals a unique fibroin gene that provides high tensile strength.</title>
        <authorList>
            <person name="Kono N."/>
            <person name="Nakamura H."/>
            <person name="Ohtoshi R."/>
            <person name="Tomita M."/>
            <person name="Numata K."/>
            <person name="Arakawa K."/>
        </authorList>
    </citation>
    <scope>NUCLEOTIDE SEQUENCE [LARGE SCALE GENOMIC DNA]</scope>
</reference>
<keyword evidence="6" id="KW-0349">Heme</keyword>
<gene>
    <name evidence="15" type="primary">CYP4C1</name>
    <name evidence="15" type="ORF">EVAR_13709_1</name>
</gene>
<dbReference type="GO" id="GO:0005789">
    <property type="term" value="C:endoplasmic reticulum membrane"/>
    <property type="evidence" value="ECO:0007669"/>
    <property type="project" value="UniProtKB-SubCell"/>
</dbReference>
<evidence type="ECO:0000256" key="12">
    <source>
        <dbReference type="ARBA" id="ARBA00023033"/>
    </source>
</evidence>
<evidence type="ECO:0000256" key="7">
    <source>
        <dbReference type="ARBA" id="ARBA00022723"/>
    </source>
</evidence>
<dbReference type="SUPFAM" id="SSF48264">
    <property type="entry name" value="Cytochrome P450"/>
    <property type="match status" value="1"/>
</dbReference>
<evidence type="ECO:0000313" key="16">
    <source>
        <dbReference type="Proteomes" id="UP000299102"/>
    </source>
</evidence>
<evidence type="ECO:0000256" key="3">
    <source>
        <dbReference type="ARBA" id="ARBA00004174"/>
    </source>
</evidence>
<evidence type="ECO:0000256" key="9">
    <source>
        <dbReference type="ARBA" id="ARBA00022848"/>
    </source>
</evidence>
<dbReference type="GO" id="GO:0004497">
    <property type="term" value="F:monooxygenase activity"/>
    <property type="evidence" value="ECO:0007669"/>
    <property type="project" value="UniProtKB-KW"/>
</dbReference>
<organism evidence="15 16">
    <name type="scientific">Eumeta variegata</name>
    <name type="common">Bagworm moth</name>
    <name type="synonym">Eumeta japonica</name>
    <dbReference type="NCBI Taxonomy" id="151549"/>
    <lineage>
        <taxon>Eukaryota</taxon>
        <taxon>Metazoa</taxon>
        <taxon>Ecdysozoa</taxon>
        <taxon>Arthropoda</taxon>
        <taxon>Hexapoda</taxon>
        <taxon>Insecta</taxon>
        <taxon>Pterygota</taxon>
        <taxon>Neoptera</taxon>
        <taxon>Endopterygota</taxon>
        <taxon>Lepidoptera</taxon>
        <taxon>Glossata</taxon>
        <taxon>Ditrysia</taxon>
        <taxon>Tineoidea</taxon>
        <taxon>Psychidae</taxon>
        <taxon>Oiketicinae</taxon>
        <taxon>Eumeta</taxon>
    </lineage>
</organism>
<dbReference type="PANTHER" id="PTHR24291:SF189">
    <property type="entry name" value="CYTOCHROME P450 4C3-RELATED"/>
    <property type="match status" value="1"/>
</dbReference>
<evidence type="ECO:0000256" key="4">
    <source>
        <dbReference type="ARBA" id="ARBA00004406"/>
    </source>
</evidence>
<keyword evidence="7" id="KW-0479">Metal-binding</keyword>
<dbReference type="Pfam" id="PF00067">
    <property type="entry name" value="p450"/>
    <property type="match status" value="1"/>
</dbReference>
<evidence type="ECO:0000256" key="14">
    <source>
        <dbReference type="SAM" id="MobiDB-lite"/>
    </source>
</evidence>
<dbReference type="AlphaFoldDB" id="A0A4C1UBB7"/>
<proteinExistence type="inferred from homology"/>
<accession>A0A4C1UBB7</accession>
<dbReference type="PANTHER" id="PTHR24291">
    <property type="entry name" value="CYTOCHROME P450 FAMILY 4"/>
    <property type="match status" value="1"/>
</dbReference>
<keyword evidence="8" id="KW-0256">Endoplasmic reticulum</keyword>
<dbReference type="InterPro" id="IPR036396">
    <property type="entry name" value="Cyt_P450_sf"/>
</dbReference>
<keyword evidence="13" id="KW-0472">Membrane</keyword>
<evidence type="ECO:0000313" key="15">
    <source>
        <dbReference type="EMBL" id="GBP23753.1"/>
    </source>
</evidence>
<feature type="compositionally biased region" description="Basic and acidic residues" evidence="14">
    <location>
        <begin position="19"/>
        <end position="31"/>
    </location>
</feature>
<evidence type="ECO:0000256" key="2">
    <source>
        <dbReference type="ARBA" id="ARBA00003690"/>
    </source>
</evidence>
<sequence length="194" mass="21511">MPQPYEAQHRRAGGAPHLPDLKIPRSGKSDHAVQLSFRGSSGPPSRMRAEPDARSIERLELKALQVRPARGRRLLMTVITLNISTSGPDSLTCSPMHSNAAILSSMEHVTKGESYNFLHPWLGQGLLTATGNRWKKHRKFLTPAFHFNILKTFLPTFYKNDEVFVKKLEAVADGACVDVFPLVAMLALDNITGK</sequence>
<keyword evidence="10" id="KW-0560">Oxidoreductase</keyword>
<comment type="subcellular location">
    <subcellularLocation>
        <location evidence="4">Endoplasmic reticulum membrane</location>
        <topology evidence="4">Peripheral membrane protein</topology>
    </subcellularLocation>
    <subcellularLocation>
        <location evidence="3">Microsome membrane</location>
        <topology evidence="3">Peripheral membrane protein</topology>
    </subcellularLocation>
</comment>
<keyword evidence="9" id="KW-0492">Microsome</keyword>
<dbReference type="STRING" id="151549.A0A4C1UBB7"/>
<dbReference type="Proteomes" id="UP000299102">
    <property type="component" value="Unassembled WGS sequence"/>
</dbReference>
<comment type="similarity">
    <text evidence="5">Belongs to the cytochrome P450 family.</text>
</comment>
<evidence type="ECO:0000256" key="6">
    <source>
        <dbReference type="ARBA" id="ARBA00022617"/>
    </source>
</evidence>
<evidence type="ECO:0000256" key="5">
    <source>
        <dbReference type="ARBA" id="ARBA00010617"/>
    </source>
</evidence>
<keyword evidence="16" id="KW-1185">Reference proteome</keyword>
<evidence type="ECO:0000256" key="1">
    <source>
        <dbReference type="ARBA" id="ARBA00001971"/>
    </source>
</evidence>
<dbReference type="InterPro" id="IPR050196">
    <property type="entry name" value="Cytochrome_P450_Monoox"/>
</dbReference>
<dbReference type="EMBL" id="BGZK01000153">
    <property type="protein sequence ID" value="GBP23753.1"/>
    <property type="molecule type" value="Genomic_DNA"/>
</dbReference>
<comment type="cofactor">
    <cofactor evidence="1">
        <name>heme</name>
        <dbReference type="ChEBI" id="CHEBI:30413"/>
    </cofactor>
</comment>
<dbReference type="OrthoDB" id="1470350at2759"/>
<keyword evidence="11" id="KW-0408">Iron</keyword>
<comment type="caution">
    <text evidence="15">The sequence shown here is derived from an EMBL/GenBank/DDBJ whole genome shotgun (WGS) entry which is preliminary data.</text>
</comment>